<protein>
    <recommendedName>
        <fullName evidence="5">Baseplate protein J-like domain-containing protein</fullName>
    </recommendedName>
</protein>
<keyword evidence="1" id="KW-0175">Coiled coil</keyword>
<comment type="caution">
    <text evidence="3">The sequence shown here is derived from an EMBL/GenBank/DDBJ whole genome shotgun (WGS) entry which is preliminary data.</text>
</comment>
<feature type="coiled-coil region" evidence="1">
    <location>
        <begin position="15"/>
        <end position="42"/>
    </location>
</feature>
<evidence type="ECO:0000313" key="3">
    <source>
        <dbReference type="EMBL" id="KKS25602.1"/>
    </source>
</evidence>
<feature type="transmembrane region" description="Helical" evidence="2">
    <location>
        <begin position="82"/>
        <end position="100"/>
    </location>
</feature>
<dbReference type="EMBL" id="LCCF01000001">
    <property type="protein sequence ID" value="KKS25602.1"/>
    <property type="molecule type" value="Genomic_DNA"/>
</dbReference>
<gene>
    <name evidence="3" type="ORF">UU85_C0001G0032</name>
</gene>
<accession>A0A0G0XMC6</accession>
<evidence type="ECO:0000256" key="1">
    <source>
        <dbReference type="SAM" id="Coils"/>
    </source>
</evidence>
<proteinExistence type="predicted"/>
<keyword evidence="2" id="KW-0472">Membrane</keyword>
<evidence type="ECO:0000313" key="4">
    <source>
        <dbReference type="Proteomes" id="UP000034256"/>
    </source>
</evidence>
<name>A0A0G0XMC6_9BACT</name>
<reference evidence="3 4" key="1">
    <citation type="journal article" date="2015" name="Nature">
        <title>rRNA introns, odd ribosomes, and small enigmatic genomes across a large radiation of phyla.</title>
        <authorList>
            <person name="Brown C.T."/>
            <person name="Hug L.A."/>
            <person name="Thomas B.C."/>
            <person name="Sharon I."/>
            <person name="Castelle C.J."/>
            <person name="Singh A."/>
            <person name="Wilkins M.J."/>
            <person name="Williams K.H."/>
            <person name="Banfield J.F."/>
        </authorList>
    </citation>
    <scope>NUCLEOTIDE SEQUENCE [LARGE SCALE GENOMIC DNA]</scope>
</reference>
<keyword evidence="2" id="KW-0812">Transmembrane</keyword>
<dbReference type="AlphaFoldDB" id="A0A0G0XMC6"/>
<organism evidence="3 4">
    <name type="scientific">Candidatus Wolfebacteria bacterium GW2011_GWA2_42_10</name>
    <dbReference type="NCBI Taxonomy" id="1619004"/>
    <lineage>
        <taxon>Bacteria</taxon>
        <taxon>Candidatus Wolfeibacteriota</taxon>
    </lineage>
</organism>
<keyword evidence="2" id="KW-1133">Transmembrane helix</keyword>
<dbReference type="Proteomes" id="UP000034256">
    <property type="component" value="Unassembled WGS sequence"/>
</dbReference>
<sequence>MDKQSKKIKVIDIVAPEEKEEKLEVKSEKQEIRKEIKEAAIEQQVPEDWTGEMPAVAAKIKENFLGEESRAEKKSGSKLRKYIIIVLFSAVLGGVVYTALEILPRVDIKIIAKKSSWNFNDWLAVSKNISDIDLLLKQIPAEILSEKRNLTMAFVATGKKQVEKKAGGEIIIYNAYSSQPQTLVKDTRFEAPDGKIFLLSGKIIVPGAIIEEAKIIPSSIKANVVAEKAGEEYNIGSVERFIIPGFKGTPKYSGFYAKSGASMKGGFVGEMAYPTDNDIKNAREKIKIALRENLNIFILSQLSGDFKAIEGSQEFNFLKENIGQDVDKDGNFFASLEGELKIFVFKENDALKLISGLAKQSLGQDFEAKEYKIDYGVGRPDFPNGKMSFTVNYKGTFWQPIDAKAFKNSILKKKESELKIAVFSLQNIEKATISFWPFWVKSVPNDVGKIKTIIE</sequence>
<evidence type="ECO:0008006" key="5">
    <source>
        <dbReference type="Google" id="ProtNLM"/>
    </source>
</evidence>
<evidence type="ECO:0000256" key="2">
    <source>
        <dbReference type="SAM" id="Phobius"/>
    </source>
</evidence>